<sequence length="264" mass="29926">MVLVSFHPLNISTEGAAAQEYNIEYKNVPRGDLGRIDQSTLITLKVLALIYVTSTSFTFVHSASKMIRTLAHQNETVSETSTSDTKNLLDFNLIKSANKRTVSKCLPFKELVLEKIDMEDECLIKYIRKLKLFRPSRLLYNFTNVRKNVQQSVSTEIGPVQSIIQNNGAPWIEALIATEILVPKEGQRHFLEYRAFDGLTFSATLHLERFLKWTGVLIEPDDKLYSEMESVHRKSYGVHACISPNKHPCKAFIKPLLNSIPKGA</sequence>
<dbReference type="EMBL" id="JAVRJZ010000139">
    <property type="protein sequence ID" value="KAK2702888.1"/>
    <property type="molecule type" value="Genomic_DNA"/>
</dbReference>
<dbReference type="GO" id="GO:0005886">
    <property type="term" value="C:plasma membrane"/>
    <property type="evidence" value="ECO:0007669"/>
    <property type="project" value="TreeGrafter"/>
</dbReference>
<gene>
    <name evidence="1" type="ORF">QYM36_018525</name>
</gene>
<accession>A0AA88H6M4</accession>
<dbReference type="Proteomes" id="UP001187531">
    <property type="component" value="Unassembled WGS sequence"/>
</dbReference>
<dbReference type="GO" id="GO:0005789">
    <property type="term" value="C:endoplasmic reticulum membrane"/>
    <property type="evidence" value="ECO:0007669"/>
    <property type="project" value="TreeGrafter"/>
</dbReference>
<dbReference type="AlphaFoldDB" id="A0AA88H6M4"/>
<keyword evidence="2" id="KW-1185">Reference proteome</keyword>
<protein>
    <submittedName>
        <fullName evidence="1">Uncharacterized protein</fullName>
    </submittedName>
</protein>
<organism evidence="1 2">
    <name type="scientific">Artemia franciscana</name>
    <name type="common">Brine shrimp</name>
    <name type="synonym">Artemia sanfranciscana</name>
    <dbReference type="NCBI Taxonomy" id="6661"/>
    <lineage>
        <taxon>Eukaryota</taxon>
        <taxon>Metazoa</taxon>
        <taxon>Ecdysozoa</taxon>
        <taxon>Arthropoda</taxon>
        <taxon>Crustacea</taxon>
        <taxon>Branchiopoda</taxon>
        <taxon>Anostraca</taxon>
        <taxon>Artemiidae</taxon>
        <taxon>Artemia</taxon>
    </lineage>
</organism>
<dbReference type="GO" id="GO:0031902">
    <property type="term" value="C:late endosome membrane"/>
    <property type="evidence" value="ECO:0007669"/>
    <property type="project" value="TreeGrafter"/>
</dbReference>
<evidence type="ECO:0000313" key="2">
    <source>
        <dbReference type="Proteomes" id="UP001187531"/>
    </source>
</evidence>
<dbReference type="GO" id="GO:0006888">
    <property type="term" value="P:endoplasmic reticulum to Golgi vesicle-mediated transport"/>
    <property type="evidence" value="ECO:0007669"/>
    <property type="project" value="TreeGrafter"/>
</dbReference>
<comment type="caution">
    <text evidence="1">The sequence shown here is derived from an EMBL/GenBank/DDBJ whole genome shotgun (WGS) entry which is preliminary data.</text>
</comment>
<feature type="non-terminal residue" evidence="1">
    <location>
        <position position="264"/>
    </location>
</feature>
<dbReference type="InterPro" id="IPR053202">
    <property type="entry name" value="EGF_Rcpt_Signaling_Reg"/>
</dbReference>
<evidence type="ECO:0000313" key="1">
    <source>
        <dbReference type="EMBL" id="KAK2702888.1"/>
    </source>
</evidence>
<proteinExistence type="predicted"/>
<dbReference type="PANTHER" id="PTHR34009">
    <property type="entry name" value="PROTEIN STAR"/>
    <property type="match status" value="1"/>
</dbReference>
<dbReference type="GO" id="GO:0016197">
    <property type="term" value="P:endosomal transport"/>
    <property type="evidence" value="ECO:0007669"/>
    <property type="project" value="TreeGrafter"/>
</dbReference>
<name>A0AA88H6M4_ARTSF</name>
<dbReference type="PANTHER" id="PTHR34009:SF2">
    <property type="entry name" value="PROTEIN STAR"/>
    <property type="match status" value="1"/>
</dbReference>
<reference evidence="1" key="1">
    <citation type="submission" date="2023-07" db="EMBL/GenBank/DDBJ databases">
        <title>Chromosome-level genome assembly of Artemia franciscana.</title>
        <authorList>
            <person name="Jo E."/>
        </authorList>
    </citation>
    <scope>NUCLEOTIDE SEQUENCE</scope>
    <source>
        <tissue evidence="1">Whole body</tissue>
    </source>
</reference>
<dbReference type="GO" id="GO:0005794">
    <property type="term" value="C:Golgi apparatus"/>
    <property type="evidence" value="ECO:0007669"/>
    <property type="project" value="TreeGrafter"/>
</dbReference>